<dbReference type="CDD" id="cd01335">
    <property type="entry name" value="Radical_SAM"/>
    <property type="match status" value="1"/>
</dbReference>
<dbReference type="InterPro" id="IPR058240">
    <property type="entry name" value="rSAM_sf"/>
</dbReference>
<dbReference type="EMBL" id="LGTO01000005">
    <property type="protein sequence ID" value="KNE21579.1"/>
    <property type="molecule type" value="Genomic_DNA"/>
</dbReference>
<keyword evidence="4 9" id="KW-0949">S-adenosyl-L-methionine</keyword>
<dbReference type="PIRSF" id="PIRSF005963">
    <property type="entry name" value="Lipoyl_synth"/>
    <property type="match status" value="1"/>
</dbReference>
<gene>
    <name evidence="9" type="primary">lipA</name>
    <name evidence="10" type="ORF">AFK71_07975</name>
</gene>
<dbReference type="Pfam" id="PF16881">
    <property type="entry name" value="LIAS_N"/>
    <property type="match status" value="1"/>
</dbReference>
<evidence type="ECO:0000313" key="10">
    <source>
        <dbReference type="EMBL" id="KNE21579.1"/>
    </source>
</evidence>
<feature type="binding site" evidence="9">
    <location>
        <position position="51"/>
    </location>
    <ligand>
        <name>[4Fe-4S] cluster</name>
        <dbReference type="ChEBI" id="CHEBI:49883"/>
        <label>1</label>
    </ligand>
</feature>
<keyword evidence="3 9" id="KW-0808">Transferase</keyword>
<protein>
    <recommendedName>
        <fullName evidence="9">Lipoyl synthase</fullName>
        <ecNumber evidence="9">2.8.1.8</ecNumber>
    </recommendedName>
    <alternativeName>
        <fullName evidence="9">Lip-syn</fullName>
        <shortName evidence="9">LS</shortName>
    </alternativeName>
    <alternativeName>
        <fullName evidence="9">Lipoate synthase</fullName>
    </alternativeName>
    <alternativeName>
        <fullName evidence="9">Lipoic acid synthase</fullName>
    </alternativeName>
    <alternativeName>
        <fullName evidence="9">Sulfur insertion protein LipA</fullName>
    </alternativeName>
</protein>
<reference evidence="11" key="1">
    <citation type="submission" date="2015-07" db="EMBL/GenBank/DDBJ databases">
        <title>Fjat-10053 dsm26.</title>
        <authorList>
            <person name="Liu B."/>
            <person name="Wang J."/>
            <person name="Zhu Y."/>
            <person name="Liu G."/>
            <person name="Chen Q."/>
            <person name="Chen Z."/>
            <person name="Lan J."/>
            <person name="Che J."/>
            <person name="Ge C."/>
            <person name="Shi H."/>
            <person name="Pan Z."/>
            <person name="Liu X."/>
        </authorList>
    </citation>
    <scope>NUCLEOTIDE SEQUENCE [LARGE SCALE GENOMIC DNA]</scope>
    <source>
        <strain evidence="11">DSM 26</strain>
    </source>
</reference>
<sequence>MSKNTTPLRKPAWLKTKINTNQSYRGLKKLMRENRLNTVCEEARCPNIHECWSERKTATFMILGDTCTRGCRFCAVKTGLPNELDWGEPERVADSVAIMGLKHVVVTAVARDDLNDGGAAVFAETVRAIRRKNPGCTIEILPSDMKGDYESLHTLMDSEPDIFNHNIETVRRLTKRVRARAMYDRSLQLLQRVKEIKPNTPTKSSIMVGLGEEKEEIIQAMDDLLAHQVDIMTIGQYLQPTKKHLQVERYYHPDEFEELKKIALEKGFKHCEAGPLVRSSYHADEQVSKTSAQRRIDYMKGYESQEKKQVDFQF</sequence>
<dbReference type="HAMAP" id="MF_00206">
    <property type="entry name" value="Lipoyl_synth"/>
    <property type="match status" value="1"/>
</dbReference>
<dbReference type="SUPFAM" id="SSF102114">
    <property type="entry name" value="Radical SAM enzymes"/>
    <property type="match status" value="1"/>
</dbReference>
<dbReference type="InterPro" id="IPR031691">
    <property type="entry name" value="LIAS_N"/>
</dbReference>
<keyword evidence="1 9" id="KW-0004">4Fe-4S</keyword>
<feature type="binding site" evidence="9">
    <location>
        <position position="280"/>
    </location>
    <ligand>
        <name>[4Fe-4S] cluster</name>
        <dbReference type="ChEBI" id="CHEBI:49883"/>
        <label>1</label>
    </ligand>
</feature>
<comment type="cofactor">
    <cofactor evidence="9">
        <name>[4Fe-4S] cluster</name>
        <dbReference type="ChEBI" id="CHEBI:49883"/>
    </cofactor>
    <text evidence="9">Binds 2 [4Fe-4S] clusters per subunit. One cluster is coordinated with 3 cysteines and an exchangeable S-adenosyl-L-methionine.</text>
</comment>
<comment type="subcellular location">
    <subcellularLocation>
        <location evidence="9">Cytoplasm</location>
    </subcellularLocation>
</comment>
<dbReference type="SFLD" id="SFLDG01058">
    <property type="entry name" value="lipoyl_synthase_like"/>
    <property type="match status" value="1"/>
</dbReference>
<evidence type="ECO:0000256" key="3">
    <source>
        <dbReference type="ARBA" id="ARBA00022679"/>
    </source>
</evidence>
<evidence type="ECO:0000256" key="8">
    <source>
        <dbReference type="ARBA" id="ARBA00047326"/>
    </source>
</evidence>
<dbReference type="Pfam" id="PF04055">
    <property type="entry name" value="Radical_SAM"/>
    <property type="match status" value="1"/>
</dbReference>
<dbReference type="GO" id="GO:0046872">
    <property type="term" value="F:metal ion binding"/>
    <property type="evidence" value="ECO:0007669"/>
    <property type="project" value="UniProtKB-KW"/>
</dbReference>
<dbReference type="InterPro" id="IPR006638">
    <property type="entry name" value="Elp3/MiaA/NifB-like_rSAM"/>
</dbReference>
<dbReference type="NCBIfam" id="TIGR00510">
    <property type="entry name" value="lipA"/>
    <property type="match status" value="1"/>
</dbReference>
<dbReference type="GO" id="GO:0005737">
    <property type="term" value="C:cytoplasm"/>
    <property type="evidence" value="ECO:0007669"/>
    <property type="project" value="UniProtKB-SubCell"/>
</dbReference>
<keyword evidence="11" id="KW-1185">Reference proteome</keyword>
<comment type="caution">
    <text evidence="10">The sequence shown here is derived from an EMBL/GenBank/DDBJ whole genome shotgun (WGS) entry which is preliminary data.</text>
</comment>
<organism evidence="10 11">
    <name type="scientific">Virgibacillus pantothenticus</name>
    <dbReference type="NCBI Taxonomy" id="1473"/>
    <lineage>
        <taxon>Bacteria</taxon>
        <taxon>Bacillati</taxon>
        <taxon>Bacillota</taxon>
        <taxon>Bacilli</taxon>
        <taxon>Bacillales</taxon>
        <taxon>Bacillaceae</taxon>
        <taxon>Virgibacillus</taxon>
    </lineage>
</organism>
<feature type="binding site" evidence="9">
    <location>
        <position position="74"/>
    </location>
    <ligand>
        <name>[4Fe-4S] cluster</name>
        <dbReference type="ChEBI" id="CHEBI:49883"/>
        <label>2</label>
        <note>4Fe-4S-S-AdoMet</note>
    </ligand>
</feature>
<evidence type="ECO:0000256" key="6">
    <source>
        <dbReference type="ARBA" id="ARBA00023004"/>
    </source>
</evidence>
<name>A0A0L0QSP9_VIRPA</name>
<dbReference type="NCBIfam" id="NF004019">
    <property type="entry name" value="PRK05481.1"/>
    <property type="match status" value="1"/>
</dbReference>
<dbReference type="SMART" id="SM00729">
    <property type="entry name" value="Elp3"/>
    <property type="match status" value="1"/>
</dbReference>
<evidence type="ECO:0000256" key="7">
    <source>
        <dbReference type="ARBA" id="ARBA00023014"/>
    </source>
</evidence>
<comment type="function">
    <text evidence="9">Catalyzes the radical-mediated insertion of two sulfur atoms into the C-6 and C-8 positions of the octanoyl moiety bound to the lipoyl domains of lipoate-dependent enzymes, thereby converting the octanoylated domains into lipoylated derivatives.</text>
</comment>
<evidence type="ECO:0000256" key="5">
    <source>
        <dbReference type="ARBA" id="ARBA00022723"/>
    </source>
</evidence>
<evidence type="ECO:0000256" key="2">
    <source>
        <dbReference type="ARBA" id="ARBA00022490"/>
    </source>
</evidence>
<accession>A0A0L0QSP9</accession>
<dbReference type="GeneID" id="66872657"/>
<dbReference type="OrthoDB" id="9787898at2"/>
<feature type="binding site" evidence="9">
    <location>
        <position position="40"/>
    </location>
    <ligand>
        <name>[4Fe-4S] cluster</name>
        <dbReference type="ChEBI" id="CHEBI:49883"/>
        <label>1</label>
    </ligand>
</feature>
<feature type="binding site" evidence="9">
    <location>
        <position position="67"/>
    </location>
    <ligand>
        <name>[4Fe-4S] cluster</name>
        <dbReference type="ChEBI" id="CHEBI:49883"/>
        <label>2</label>
        <note>4Fe-4S-S-AdoMet</note>
    </ligand>
</feature>
<dbReference type="SFLD" id="SFLDS00029">
    <property type="entry name" value="Radical_SAM"/>
    <property type="match status" value="1"/>
</dbReference>
<dbReference type="InterPro" id="IPR007197">
    <property type="entry name" value="rSAM"/>
</dbReference>
<dbReference type="GO" id="GO:0051539">
    <property type="term" value="F:4 iron, 4 sulfur cluster binding"/>
    <property type="evidence" value="ECO:0007669"/>
    <property type="project" value="UniProtKB-UniRule"/>
</dbReference>
<evidence type="ECO:0000256" key="1">
    <source>
        <dbReference type="ARBA" id="ARBA00022485"/>
    </source>
</evidence>
<dbReference type="GO" id="GO:0009249">
    <property type="term" value="P:protein lipoylation"/>
    <property type="evidence" value="ECO:0007669"/>
    <property type="project" value="UniProtKB-UniRule"/>
</dbReference>
<dbReference type="GO" id="GO:0016992">
    <property type="term" value="F:lipoate synthase activity"/>
    <property type="evidence" value="ECO:0007669"/>
    <property type="project" value="UniProtKB-UniRule"/>
</dbReference>
<dbReference type="Proteomes" id="UP000036780">
    <property type="component" value="Unassembled WGS sequence"/>
</dbReference>
<dbReference type="SFLD" id="SFLDF00271">
    <property type="entry name" value="lipoyl_synthase"/>
    <property type="match status" value="1"/>
</dbReference>
<feature type="binding site" evidence="9">
    <location>
        <position position="71"/>
    </location>
    <ligand>
        <name>[4Fe-4S] cluster</name>
        <dbReference type="ChEBI" id="CHEBI:49883"/>
        <label>2</label>
        <note>4Fe-4S-S-AdoMet</note>
    </ligand>
</feature>
<dbReference type="PANTHER" id="PTHR10949">
    <property type="entry name" value="LIPOYL SYNTHASE"/>
    <property type="match status" value="1"/>
</dbReference>
<dbReference type="FunFam" id="3.20.20.70:FF:000040">
    <property type="entry name" value="Lipoyl synthase"/>
    <property type="match status" value="1"/>
</dbReference>
<comment type="similarity">
    <text evidence="9">Belongs to the radical SAM superfamily. Lipoyl synthase family.</text>
</comment>
<dbReference type="PROSITE" id="PS51918">
    <property type="entry name" value="RADICAL_SAM"/>
    <property type="match status" value="1"/>
</dbReference>
<dbReference type="AlphaFoldDB" id="A0A0L0QSP9"/>
<evidence type="ECO:0000256" key="4">
    <source>
        <dbReference type="ARBA" id="ARBA00022691"/>
    </source>
</evidence>
<dbReference type="InterPro" id="IPR003698">
    <property type="entry name" value="Lipoyl_synth"/>
</dbReference>
<evidence type="ECO:0000256" key="9">
    <source>
        <dbReference type="HAMAP-Rule" id="MF_00206"/>
    </source>
</evidence>
<dbReference type="EC" id="2.8.1.8" evidence="9"/>
<evidence type="ECO:0000313" key="11">
    <source>
        <dbReference type="Proteomes" id="UP000036780"/>
    </source>
</evidence>
<comment type="catalytic activity">
    <reaction evidence="8 9">
        <text>[[Fe-S] cluster scaffold protein carrying a second [4Fe-4S](2+) cluster] + N(6)-octanoyl-L-lysyl-[protein] + 2 oxidized [2Fe-2S]-[ferredoxin] + 2 S-adenosyl-L-methionine + 4 H(+) = [[Fe-S] cluster scaffold protein] + N(6)-[(R)-dihydrolipoyl]-L-lysyl-[protein] + 4 Fe(3+) + 2 hydrogen sulfide + 2 5'-deoxyadenosine + 2 L-methionine + 2 reduced [2Fe-2S]-[ferredoxin]</text>
        <dbReference type="Rhea" id="RHEA:16585"/>
        <dbReference type="Rhea" id="RHEA-COMP:9928"/>
        <dbReference type="Rhea" id="RHEA-COMP:10000"/>
        <dbReference type="Rhea" id="RHEA-COMP:10001"/>
        <dbReference type="Rhea" id="RHEA-COMP:10475"/>
        <dbReference type="Rhea" id="RHEA-COMP:14568"/>
        <dbReference type="Rhea" id="RHEA-COMP:14569"/>
        <dbReference type="ChEBI" id="CHEBI:15378"/>
        <dbReference type="ChEBI" id="CHEBI:17319"/>
        <dbReference type="ChEBI" id="CHEBI:29034"/>
        <dbReference type="ChEBI" id="CHEBI:29919"/>
        <dbReference type="ChEBI" id="CHEBI:33722"/>
        <dbReference type="ChEBI" id="CHEBI:33737"/>
        <dbReference type="ChEBI" id="CHEBI:33738"/>
        <dbReference type="ChEBI" id="CHEBI:57844"/>
        <dbReference type="ChEBI" id="CHEBI:59789"/>
        <dbReference type="ChEBI" id="CHEBI:78809"/>
        <dbReference type="ChEBI" id="CHEBI:83100"/>
        <dbReference type="EC" id="2.8.1.8"/>
    </reaction>
</comment>
<dbReference type="Gene3D" id="3.20.20.70">
    <property type="entry name" value="Aldolase class I"/>
    <property type="match status" value="1"/>
</dbReference>
<comment type="pathway">
    <text evidence="9">Protein modification; protein lipoylation via endogenous pathway; protein N(6)-(lipoyl)lysine from octanoyl-[acyl-carrier-protein].</text>
</comment>
<dbReference type="PANTHER" id="PTHR10949:SF0">
    <property type="entry name" value="LIPOYL SYNTHASE, MITOCHONDRIAL"/>
    <property type="match status" value="1"/>
</dbReference>
<keyword evidence="7 9" id="KW-0411">Iron-sulfur</keyword>
<feature type="binding site" evidence="9">
    <location>
        <position position="45"/>
    </location>
    <ligand>
        <name>[4Fe-4S] cluster</name>
        <dbReference type="ChEBI" id="CHEBI:49883"/>
        <label>1</label>
    </ligand>
</feature>
<keyword evidence="2 9" id="KW-0963">Cytoplasm</keyword>
<dbReference type="PATRIC" id="fig|1473.5.peg.4640"/>
<proteinExistence type="inferred from homology"/>
<keyword evidence="5 9" id="KW-0479">Metal-binding</keyword>
<keyword evidence="6 9" id="KW-0408">Iron</keyword>
<dbReference type="NCBIfam" id="NF009544">
    <property type="entry name" value="PRK12928.1"/>
    <property type="match status" value="1"/>
</dbReference>
<dbReference type="InterPro" id="IPR013785">
    <property type="entry name" value="Aldolase_TIM"/>
</dbReference>
<dbReference type="RefSeq" id="WP_050351011.1">
    <property type="nucleotide sequence ID" value="NZ_BOSN01000004.1"/>
</dbReference>